<dbReference type="Gene3D" id="3.40.50.720">
    <property type="entry name" value="NAD(P)-binding Rossmann-like Domain"/>
    <property type="match status" value="1"/>
</dbReference>
<evidence type="ECO:0000313" key="4">
    <source>
        <dbReference type="Proteomes" id="UP001324533"/>
    </source>
</evidence>
<dbReference type="Pfam" id="PF09130">
    <property type="entry name" value="DUF1932"/>
    <property type="match status" value="1"/>
</dbReference>
<dbReference type="InterPro" id="IPR008927">
    <property type="entry name" value="6-PGluconate_DH-like_C_sf"/>
</dbReference>
<gene>
    <name evidence="3" type="ORF">T9R20_16015</name>
</gene>
<dbReference type="Gene3D" id="1.10.1040.10">
    <property type="entry name" value="N-(1-d-carboxylethyl)-l-norvaline Dehydrogenase, domain 2"/>
    <property type="match status" value="1"/>
</dbReference>
<dbReference type="EMBL" id="CP139779">
    <property type="protein sequence ID" value="WQB70183.1"/>
    <property type="molecule type" value="Genomic_DNA"/>
</dbReference>
<dbReference type="SUPFAM" id="SSF51735">
    <property type="entry name" value="NAD(P)-binding Rossmann-fold domains"/>
    <property type="match status" value="1"/>
</dbReference>
<feature type="domain" description="Phosphogluconate dehydrogenase NAD-binding putative C-terminal" evidence="2">
    <location>
        <begin position="184"/>
        <end position="255"/>
    </location>
</feature>
<sequence length="263" mass="26839">MSEPTIAVIGLGEAGSRYAVGLAAAGARVRGFDPHHALDLAGVVHADDAAAAVAGADLVLSLVHGRLAVEVASSLLPHIVAPTIYADLNAASPDAMRTVAQMAADRGVSMADVAVLAPVPRAGHGTPLLASGDGAAAFAALVGPLGVPVEVIDAPAGAAAERKLLRSVFMKGLAAVVLESLDAARAADAEAWMRDHIAAELDVHGEGHERVARLLDGTRAHAVRREQEMRDALAELEALGTPTDMTRATLAWLTRLRAAGAPD</sequence>
<dbReference type="InterPro" id="IPR013328">
    <property type="entry name" value="6PGD_dom2"/>
</dbReference>
<protein>
    <submittedName>
        <fullName evidence="3">NAD(P)-binding domain-containing protein</fullName>
    </submittedName>
</protein>
<keyword evidence="4" id="KW-1185">Reference proteome</keyword>
<organism evidence="3 4">
    <name type="scientific">Microbacterium invictum</name>
    <dbReference type="NCBI Taxonomy" id="515415"/>
    <lineage>
        <taxon>Bacteria</taxon>
        <taxon>Bacillati</taxon>
        <taxon>Actinomycetota</taxon>
        <taxon>Actinomycetes</taxon>
        <taxon>Micrococcales</taxon>
        <taxon>Microbacteriaceae</taxon>
        <taxon>Microbacterium</taxon>
    </lineage>
</organism>
<evidence type="ECO:0000313" key="3">
    <source>
        <dbReference type="EMBL" id="WQB70183.1"/>
    </source>
</evidence>
<proteinExistence type="predicted"/>
<dbReference type="RefSeq" id="WP_322410333.1">
    <property type="nucleotide sequence ID" value="NZ_CP139779.1"/>
</dbReference>
<reference evidence="3 4" key="1">
    <citation type="submission" date="2023-06" db="EMBL/GenBank/DDBJ databases">
        <title>Rock-solubilizing bacteria, Microbacterium invictum, promotes re-establishment of vegetation in rocky wasteland by accelerating rock bio-weathering and reshaping soil bacterial community.</title>
        <authorList>
            <person name="Liu C."/>
        </authorList>
    </citation>
    <scope>NUCLEOTIDE SEQUENCE [LARGE SCALE GENOMIC DNA]</scope>
    <source>
        <strain evidence="3 4">X-18</strain>
    </source>
</reference>
<name>A0ABZ0V979_9MICO</name>
<dbReference type="InterPro" id="IPR006115">
    <property type="entry name" value="6PGDH_NADP-bd"/>
</dbReference>
<dbReference type="InterPro" id="IPR036291">
    <property type="entry name" value="NAD(P)-bd_dom_sf"/>
</dbReference>
<dbReference type="Proteomes" id="UP001324533">
    <property type="component" value="Chromosome"/>
</dbReference>
<dbReference type="SUPFAM" id="SSF48179">
    <property type="entry name" value="6-phosphogluconate dehydrogenase C-terminal domain-like"/>
    <property type="match status" value="1"/>
</dbReference>
<feature type="domain" description="6-phosphogluconate dehydrogenase NADP-binding" evidence="1">
    <location>
        <begin position="5"/>
        <end position="136"/>
    </location>
</feature>
<evidence type="ECO:0000259" key="1">
    <source>
        <dbReference type="Pfam" id="PF03446"/>
    </source>
</evidence>
<dbReference type="InterPro" id="IPR015814">
    <property type="entry name" value="Pgluconate_DH_NAD-bd_C"/>
</dbReference>
<accession>A0ABZ0V979</accession>
<dbReference type="Pfam" id="PF03446">
    <property type="entry name" value="NAD_binding_2"/>
    <property type="match status" value="1"/>
</dbReference>
<evidence type="ECO:0000259" key="2">
    <source>
        <dbReference type="Pfam" id="PF09130"/>
    </source>
</evidence>